<dbReference type="GeneID" id="4909528"/>
<evidence type="ECO:0000313" key="3">
    <source>
        <dbReference type="Proteomes" id="UP000001431"/>
    </source>
</evidence>
<keyword evidence="3" id="KW-1185">Reference proteome</keyword>
<evidence type="ECO:0000313" key="2">
    <source>
        <dbReference type="EMBL" id="ABO08680.1"/>
    </source>
</evidence>
<dbReference type="CDD" id="cd02042">
    <property type="entry name" value="ParAB_family"/>
    <property type="match status" value="1"/>
</dbReference>
<organism evidence="2 3">
    <name type="scientific">Pyrobaculum calidifontis (strain DSM 21063 / JCM 11548 / VA1)</name>
    <dbReference type="NCBI Taxonomy" id="410359"/>
    <lineage>
        <taxon>Archaea</taxon>
        <taxon>Thermoproteota</taxon>
        <taxon>Thermoprotei</taxon>
        <taxon>Thermoproteales</taxon>
        <taxon>Thermoproteaceae</taxon>
        <taxon>Pyrobaculum</taxon>
    </lineage>
</organism>
<dbReference type="PANTHER" id="PTHR13696:SF99">
    <property type="entry name" value="COBYRINIC ACID AC-DIAMIDE SYNTHASE"/>
    <property type="match status" value="1"/>
</dbReference>
<feature type="domain" description="CobQ/CobB/MinD/ParA nucleotide binding" evidence="1">
    <location>
        <begin position="5"/>
        <end position="236"/>
    </location>
</feature>
<dbReference type="Proteomes" id="UP000001431">
    <property type="component" value="Chromosome"/>
</dbReference>
<dbReference type="STRING" id="410359.Pcal_1256"/>
<dbReference type="EMBL" id="CP000561">
    <property type="protein sequence ID" value="ABO08680.1"/>
    <property type="molecule type" value="Genomic_DNA"/>
</dbReference>
<gene>
    <name evidence="2" type="ordered locus">Pcal_1256</name>
</gene>
<dbReference type="InterPro" id="IPR050678">
    <property type="entry name" value="DNA_Partitioning_ATPase"/>
</dbReference>
<dbReference type="InterPro" id="IPR002586">
    <property type="entry name" value="CobQ/CobB/MinD/ParA_Nub-bd_dom"/>
</dbReference>
<dbReference type="InterPro" id="IPR027417">
    <property type="entry name" value="P-loop_NTPase"/>
</dbReference>
<accession>A3MVL3</accession>
<dbReference type="HOGENOM" id="CLU_1040584_0_0_2"/>
<dbReference type="eggNOG" id="arCOG00586">
    <property type="taxonomic scope" value="Archaea"/>
</dbReference>
<dbReference type="PANTHER" id="PTHR13696">
    <property type="entry name" value="P-LOOP CONTAINING NUCLEOSIDE TRIPHOSPHATE HYDROLASE"/>
    <property type="match status" value="1"/>
</dbReference>
<reference evidence="2" key="1">
    <citation type="submission" date="2007-02" db="EMBL/GenBank/DDBJ databases">
        <title>Complete sequence of Pyrobaculum calidifontis JCM 11548.</title>
        <authorList>
            <consortium name="US DOE Joint Genome Institute"/>
            <person name="Copeland A."/>
            <person name="Lucas S."/>
            <person name="Lapidus A."/>
            <person name="Barry K."/>
            <person name="Glavina del Rio T."/>
            <person name="Dalin E."/>
            <person name="Tice H."/>
            <person name="Pitluck S."/>
            <person name="Chain P."/>
            <person name="Malfatti S."/>
            <person name="Shin M."/>
            <person name="Vergez L."/>
            <person name="Schmutz J."/>
            <person name="Larimer F."/>
            <person name="Land M."/>
            <person name="Hauser L."/>
            <person name="Kyrpides N."/>
            <person name="Mikhailova N."/>
            <person name="Cozen A.E."/>
            <person name="Fitz-Gibbon S.T."/>
            <person name="House C.H."/>
            <person name="Saltikov C."/>
            <person name="Lowe T.M."/>
            <person name="Richardson P."/>
        </authorList>
    </citation>
    <scope>NUCLEOTIDE SEQUENCE [LARGE SCALE GENOMIC DNA]</scope>
    <source>
        <strain evidence="2">JCM 11548</strain>
    </source>
</reference>
<dbReference type="KEGG" id="pcl:Pcal_1256"/>
<evidence type="ECO:0000259" key="1">
    <source>
        <dbReference type="Pfam" id="PF01656"/>
    </source>
</evidence>
<proteinExistence type="predicted"/>
<dbReference type="OrthoDB" id="36110at2157"/>
<dbReference type="RefSeq" id="WP_011849938.1">
    <property type="nucleotide sequence ID" value="NC_009073.1"/>
</dbReference>
<sequence>MTVFAFLSAGGGVGKTTMALHLAHRFLLEGRRVLLVDLDPSAGLSTALLGEEGAARAEESGLTVGHLLWRLLKGAPVDWAGYVARPRLGGLEVDLLVGGEELSDVMGSIWFSATWPSPESVLGRLLGPVFAAYEVVILDTIPFYERRYSMSAFFAAEKVVVVAHPYGAEPARLRRMFAKFAQVLQTTPLDMKTRLLVNKVGNDREGKAWRERLAQAAIPVFKTVIGDRVAYSRVPEMAYVKDRKARGEVESWFREVVEWAATEVEVF</sequence>
<dbReference type="Gene3D" id="3.40.50.300">
    <property type="entry name" value="P-loop containing nucleotide triphosphate hydrolases"/>
    <property type="match status" value="1"/>
</dbReference>
<dbReference type="Pfam" id="PF01656">
    <property type="entry name" value="CbiA"/>
    <property type="match status" value="1"/>
</dbReference>
<dbReference type="AlphaFoldDB" id="A3MVL3"/>
<protein>
    <submittedName>
        <fullName evidence="2">Chromosome partitioning ATPase, ParA family protein</fullName>
    </submittedName>
</protein>
<dbReference type="SUPFAM" id="SSF52540">
    <property type="entry name" value="P-loop containing nucleoside triphosphate hydrolases"/>
    <property type="match status" value="1"/>
</dbReference>
<name>A3MVL3_PYRCJ</name>